<sequence>MRQTLCSRLISTLLTSNMRSHTYFDSLGAASAMAKILDGKALALEVNNELKLKSKLGQPRVIEHHL</sequence>
<evidence type="ECO:0000313" key="2">
    <source>
        <dbReference type="Proteomes" id="UP000299102"/>
    </source>
</evidence>
<dbReference type="AlphaFoldDB" id="A0A4C1VUS3"/>
<keyword evidence="2" id="KW-1185">Reference proteome</keyword>
<organism evidence="1 2">
    <name type="scientific">Eumeta variegata</name>
    <name type="common">Bagworm moth</name>
    <name type="synonym">Eumeta japonica</name>
    <dbReference type="NCBI Taxonomy" id="151549"/>
    <lineage>
        <taxon>Eukaryota</taxon>
        <taxon>Metazoa</taxon>
        <taxon>Ecdysozoa</taxon>
        <taxon>Arthropoda</taxon>
        <taxon>Hexapoda</taxon>
        <taxon>Insecta</taxon>
        <taxon>Pterygota</taxon>
        <taxon>Neoptera</taxon>
        <taxon>Endopterygota</taxon>
        <taxon>Lepidoptera</taxon>
        <taxon>Glossata</taxon>
        <taxon>Ditrysia</taxon>
        <taxon>Tineoidea</taxon>
        <taxon>Psychidae</taxon>
        <taxon>Oiketicinae</taxon>
        <taxon>Eumeta</taxon>
    </lineage>
</organism>
<dbReference type="Proteomes" id="UP000299102">
    <property type="component" value="Unassembled WGS sequence"/>
</dbReference>
<protein>
    <submittedName>
        <fullName evidence="1">Uncharacterized protein</fullName>
    </submittedName>
</protein>
<reference evidence="1 2" key="1">
    <citation type="journal article" date="2019" name="Commun. Biol.">
        <title>The bagworm genome reveals a unique fibroin gene that provides high tensile strength.</title>
        <authorList>
            <person name="Kono N."/>
            <person name="Nakamura H."/>
            <person name="Ohtoshi R."/>
            <person name="Tomita M."/>
            <person name="Numata K."/>
            <person name="Arakawa K."/>
        </authorList>
    </citation>
    <scope>NUCLEOTIDE SEQUENCE [LARGE SCALE GENOMIC DNA]</scope>
</reference>
<dbReference type="EMBL" id="BGZK01000415">
    <property type="protein sequence ID" value="GBP42280.1"/>
    <property type="molecule type" value="Genomic_DNA"/>
</dbReference>
<name>A0A4C1VUS3_EUMVA</name>
<comment type="caution">
    <text evidence="1">The sequence shown here is derived from an EMBL/GenBank/DDBJ whole genome shotgun (WGS) entry which is preliminary data.</text>
</comment>
<evidence type="ECO:0000313" key="1">
    <source>
        <dbReference type="EMBL" id="GBP42280.1"/>
    </source>
</evidence>
<accession>A0A4C1VUS3</accession>
<proteinExistence type="predicted"/>
<gene>
    <name evidence="1" type="ORF">EVAR_16376_1</name>
</gene>